<reference evidence="2 3" key="1">
    <citation type="submission" date="2020-08" db="EMBL/GenBank/DDBJ databases">
        <title>Aphidius gifuensis genome sequencing and assembly.</title>
        <authorList>
            <person name="Du Z."/>
        </authorList>
    </citation>
    <scope>NUCLEOTIDE SEQUENCE [LARGE SCALE GENOMIC DNA]</scope>
    <source>
        <strain evidence="2">YNYX2018</strain>
        <tissue evidence="2">Adults</tissue>
    </source>
</reference>
<feature type="compositionally biased region" description="Low complexity" evidence="1">
    <location>
        <begin position="194"/>
        <end position="276"/>
    </location>
</feature>
<keyword evidence="3" id="KW-1185">Reference proteome</keyword>
<evidence type="ECO:0000313" key="3">
    <source>
        <dbReference type="Proteomes" id="UP000639338"/>
    </source>
</evidence>
<feature type="compositionally biased region" description="Polar residues" evidence="1">
    <location>
        <begin position="277"/>
        <end position="286"/>
    </location>
</feature>
<accession>A0A834XYZ8</accession>
<name>A0A834XYZ8_APHGI</name>
<sequence length="347" mass="40052">MDIDNAKRLIENSNNTNVIFAAKIRMLPMLIAPRGRTSLTLKTSVEKCQLSMLILVKDITEINKAYDERANELKNRGSSVSPMMIAVGEDWENIDEIYICINKNLWLMKNIIVAFDTLFKSFHVLGTGFPKESSVLWGIIQRFIYKMDLPQIDSGATGILVDLKRISNTNRIGDQNLNNIQRTLQDQASKQNTQQQQPEPQQQPGPQQEQPKQQQQPEQQQQPKQQQPEPQQQPGPQQEQPKQQQQPESQQQPKQQQPEPQQQPKQQQQQQEKQQQNKSAEIQNMDVSDDNDNITSSNEERKSLEVIDNSSSEEVEKDDIKILNKKKKTFAKDLNNLQSKKRKVEYK</sequence>
<dbReference type="AlphaFoldDB" id="A0A834XYZ8"/>
<gene>
    <name evidence="2" type="ORF">HCN44_010354</name>
</gene>
<dbReference type="Proteomes" id="UP000639338">
    <property type="component" value="Unassembled WGS sequence"/>
</dbReference>
<protein>
    <submittedName>
        <fullName evidence="2">Uncharacterized protein</fullName>
    </submittedName>
</protein>
<dbReference type="OrthoDB" id="7431392at2759"/>
<evidence type="ECO:0000313" key="2">
    <source>
        <dbReference type="EMBL" id="KAF7993759.1"/>
    </source>
</evidence>
<organism evidence="2 3">
    <name type="scientific">Aphidius gifuensis</name>
    <name type="common">Parasitoid wasp</name>
    <dbReference type="NCBI Taxonomy" id="684658"/>
    <lineage>
        <taxon>Eukaryota</taxon>
        <taxon>Metazoa</taxon>
        <taxon>Ecdysozoa</taxon>
        <taxon>Arthropoda</taxon>
        <taxon>Hexapoda</taxon>
        <taxon>Insecta</taxon>
        <taxon>Pterygota</taxon>
        <taxon>Neoptera</taxon>
        <taxon>Endopterygota</taxon>
        <taxon>Hymenoptera</taxon>
        <taxon>Apocrita</taxon>
        <taxon>Ichneumonoidea</taxon>
        <taxon>Braconidae</taxon>
        <taxon>Aphidiinae</taxon>
        <taxon>Aphidius</taxon>
    </lineage>
</organism>
<comment type="caution">
    <text evidence="2">The sequence shown here is derived from an EMBL/GenBank/DDBJ whole genome shotgun (WGS) entry which is preliminary data.</text>
</comment>
<feature type="region of interest" description="Disordered" evidence="1">
    <location>
        <begin position="186"/>
        <end position="317"/>
    </location>
</feature>
<proteinExistence type="predicted"/>
<evidence type="ECO:0000256" key="1">
    <source>
        <dbReference type="SAM" id="MobiDB-lite"/>
    </source>
</evidence>
<dbReference type="EMBL" id="JACMRX010000003">
    <property type="protein sequence ID" value="KAF7993759.1"/>
    <property type="molecule type" value="Genomic_DNA"/>
</dbReference>